<accession>A0A0C9WEP0</accession>
<sequence>MSNSGVFCFVPTHTKLFASGVVLASLVAATASVLIRPSPGGTVRLSDKALGFGTRSAGGSSRCQGLINWFANHVVSRGIFTALKASSKGTPGPENGRAIDVVPKKASGTFLPTSDLDCEESLRISHPTCGAGKEGCPQSPTAESRALHAPCSTPVNNPVAGDASLPSTAIGSCSSNDTLVDSGPPKLICLDAEDTDITRTPKPSDSGNIRQWAARIPSPNPQPESLIGVPSPPTALCVVTQAKIECCRLEVNSENVSAVMDAFSLLAMDGQLPDPEVTALAKAFTELRL</sequence>
<evidence type="ECO:0000313" key="3">
    <source>
        <dbReference type="Proteomes" id="UP000053820"/>
    </source>
</evidence>
<gene>
    <name evidence="2" type="ORF">HYDPIDRAFT_168162</name>
</gene>
<dbReference type="AlphaFoldDB" id="A0A0C9WEP0"/>
<organism evidence="2 3">
    <name type="scientific">Hydnomerulius pinastri MD-312</name>
    <dbReference type="NCBI Taxonomy" id="994086"/>
    <lineage>
        <taxon>Eukaryota</taxon>
        <taxon>Fungi</taxon>
        <taxon>Dikarya</taxon>
        <taxon>Basidiomycota</taxon>
        <taxon>Agaricomycotina</taxon>
        <taxon>Agaricomycetes</taxon>
        <taxon>Agaricomycetidae</taxon>
        <taxon>Boletales</taxon>
        <taxon>Boletales incertae sedis</taxon>
        <taxon>Leucogyrophana</taxon>
    </lineage>
</organism>
<feature type="region of interest" description="Disordered" evidence="1">
    <location>
        <begin position="129"/>
        <end position="149"/>
    </location>
</feature>
<proteinExistence type="predicted"/>
<dbReference type="HOGENOM" id="CLU_963315_0_0_1"/>
<reference evidence="2 3" key="1">
    <citation type="submission" date="2014-04" db="EMBL/GenBank/DDBJ databases">
        <title>Evolutionary Origins and Diversification of the Mycorrhizal Mutualists.</title>
        <authorList>
            <consortium name="DOE Joint Genome Institute"/>
            <consortium name="Mycorrhizal Genomics Consortium"/>
            <person name="Kohler A."/>
            <person name="Kuo A."/>
            <person name="Nagy L.G."/>
            <person name="Floudas D."/>
            <person name="Copeland A."/>
            <person name="Barry K.W."/>
            <person name="Cichocki N."/>
            <person name="Veneault-Fourrey C."/>
            <person name="LaButti K."/>
            <person name="Lindquist E.A."/>
            <person name="Lipzen A."/>
            <person name="Lundell T."/>
            <person name="Morin E."/>
            <person name="Murat C."/>
            <person name="Riley R."/>
            <person name="Ohm R."/>
            <person name="Sun H."/>
            <person name="Tunlid A."/>
            <person name="Henrissat B."/>
            <person name="Grigoriev I.V."/>
            <person name="Hibbett D.S."/>
            <person name="Martin F."/>
        </authorList>
    </citation>
    <scope>NUCLEOTIDE SEQUENCE [LARGE SCALE GENOMIC DNA]</scope>
    <source>
        <strain evidence="2 3">MD-312</strain>
    </source>
</reference>
<dbReference type="Proteomes" id="UP000053820">
    <property type="component" value="Unassembled WGS sequence"/>
</dbReference>
<dbReference type="OrthoDB" id="2683856at2759"/>
<name>A0A0C9WEP0_9AGAM</name>
<evidence type="ECO:0000256" key="1">
    <source>
        <dbReference type="SAM" id="MobiDB-lite"/>
    </source>
</evidence>
<keyword evidence="3" id="KW-1185">Reference proteome</keyword>
<dbReference type="EMBL" id="KN839848">
    <property type="protein sequence ID" value="KIJ64086.1"/>
    <property type="molecule type" value="Genomic_DNA"/>
</dbReference>
<evidence type="ECO:0000313" key="2">
    <source>
        <dbReference type="EMBL" id="KIJ64086.1"/>
    </source>
</evidence>
<protein>
    <submittedName>
        <fullName evidence="2">Uncharacterized protein</fullName>
    </submittedName>
</protein>